<feature type="compositionally biased region" description="Basic and acidic residues" evidence="7">
    <location>
        <begin position="612"/>
        <end position="642"/>
    </location>
</feature>
<proteinExistence type="predicted"/>
<dbReference type="Proteomes" id="UP000005239">
    <property type="component" value="Unassembled WGS sequence"/>
</dbReference>
<evidence type="ECO:0000313" key="9">
    <source>
        <dbReference type="EnsemblMetazoa" id="PPA40173.1"/>
    </source>
</evidence>
<gene>
    <name evidence="9" type="primary">WBGene00278542</name>
</gene>
<feature type="region of interest" description="Disordered" evidence="7">
    <location>
        <begin position="506"/>
        <end position="720"/>
    </location>
</feature>
<evidence type="ECO:0000256" key="3">
    <source>
        <dbReference type="ARBA" id="ARBA00023015"/>
    </source>
</evidence>
<feature type="compositionally biased region" description="Basic and acidic residues" evidence="7">
    <location>
        <begin position="415"/>
        <end position="425"/>
    </location>
</feature>
<evidence type="ECO:0000256" key="5">
    <source>
        <dbReference type="ARBA" id="ARBA00023163"/>
    </source>
</evidence>
<feature type="region of interest" description="Disordered" evidence="7">
    <location>
        <begin position="394"/>
        <end position="457"/>
    </location>
</feature>
<keyword evidence="3" id="KW-0805">Transcription regulation</keyword>
<evidence type="ECO:0000256" key="2">
    <source>
        <dbReference type="ARBA" id="ARBA00022491"/>
    </source>
</evidence>
<dbReference type="InterPro" id="IPR043404">
    <property type="entry name" value="ATAXIN1-like"/>
</dbReference>
<dbReference type="GO" id="GO:0005634">
    <property type="term" value="C:nucleus"/>
    <property type="evidence" value="ECO:0000318"/>
    <property type="project" value="GO_Central"/>
</dbReference>
<name>A0A2A6CIU0_PRIPA</name>
<sequence>MHNEKDQNGSGWSLNTFPPDLSQFLDASASSQNLFSIVTPERSVNSLASSSTALSSSLPTQFSLSQISYNQLLRDLTAKHEQQGSSASSAVTAPCNPIFIPNEFSQQSLLQNAMNGLSSQAPLSISSIPFDTQSVHSAVSRAKKRSITEMRRTSLPPHSIADDVSAHFQTIQPSTSQSVQSPFIDQPTTSKEDKAIQKELALVIREVAKEELRRRPAPILVDTYPRAPTPENYGTLSENFPTHFFKGTKILLPSGEKKYVEDLVTADFILCAKLSTDMMMITASIHLIEKNKSSHRITVITSNNDKMSMECGPEQPFFVIGQGWKSAAPDKTRENFGLNATLLEQGDVCIILTSCEYTSMESRALLDSIVTPRESALDEARELKKFNEYQNAVKKLPKKSKKKRNADRRRRRERRLSEPPRETQSSKRGGKKRSQSVDPHWETSLPPKPSKPFSPKNIQDYPIQIGFDFEIYGRLTTSSHQTNQMILLLLIIITSIVYLMTLCASSSDKKTKDPSSATPKRVKPSAENQSPVQPAKEVIPESPVPPHLMESSNTPDTHGPSKDISLHPSQTPVTGTTNPASETTPSTGLNNEENKNDYGIPEKKKASKLASPKKEMSEEKQLSKSPMDKEKVKGKEKEKKEVMTSSSGNNDKEEKDEMKEKTSKEPTDEKEKKTGKDDKEEKRAKTKEDRRSIEAKLSTAPTITPLDSTQCSNTRKDPTK</sequence>
<dbReference type="EnsemblMetazoa" id="PPA40173.1">
    <property type="protein sequence ID" value="PPA40173.1"/>
    <property type="gene ID" value="WBGene00278542"/>
</dbReference>
<keyword evidence="4" id="KW-0238">DNA-binding</keyword>
<comment type="subcellular location">
    <subcellularLocation>
        <location evidence="1">Nucleus</location>
    </subcellularLocation>
</comment>
<dbReference type="GO" id="GO:0003682">
    <property type="term" value="F:chromatin binding"/>
    <property type="evidence" value="ECO:0000318"/>
    <property type="project" value="GO_Central"/>
</dbReference>
<feature type="compositionally biased region" description="Basic and acidic residues" evidence="7">
    <location>
        <begin position="592"/>
        <end position="604"/>
    </location>
</feature>
<evidence type="ECO:0000256" key="6">
    <source>
        <dbReference type="ARBA" id="ARBA00023242"/>
    </source>
</evidence>
<evidence type="ECO:0000256" key="7">
    <source>
        <dbReference type="SAM" id="MobiDB-lite"/>
    </source>
</evidence>
<dbReference type="InterPro" id="IPR036096">
    <property type="entry name" value="Ataxin_AXH_dom_sf"/>
</dbReference>
<keyword evidence="5" id="KW-0804">Transcription</keyword>
<keyword evidence="6" id="KW-0539">Nucleus</keyword>
<evidence type="ECO:0000256" key="8">
    <source>
        <dbReference type="SAM" id="Phobius"/>
    </source>
</evidence>
<dbReference type="InterPro" id="IPR003652">
    <property type="entry name" value="Ataxin_AXH_dom"/>
</dbReference>
<feature type="compositionally biased region" description="Polar residues" evidence="7">
    <location>
        <begin position="567"/>
        <end position="591"/>
    </location>
</feature>
<evidence type="ECO:0000256" key="1">
    <source>
        <dbReference type="ARBA" id="ARBA00004123"/>
    </source>
</evidence>
<keyword evidence="10" id="KW-1185">Reference proteome</keyword>
<dbReference type="SMART" id="SM00536">
    <property type="entry name" value="AXH"/>
    <property type="match status" value="1"/>
</dbReference>
<keyword evidence="8" id="KW-1133">Transmembrane helix</keyword>
<accession>A0A2A6CIU0</accession>
<feature type="compositionally biased region" description="Basic residues" evidence="7">
    <location>
        <begin position="395"/>
        <end position="414"/>
    </location>
</feature>
<keyword evidence="2" id="KW-0678">Repressor</keyword>
<dbReference type="Gene3D" id="2.170.16.10">
    <property type="entry name" value="Hedgehog/Intein (Hint) domain"/>
    <property type="match status" value="1"/>
</dbReference>
<evidence type="ECO:0000313" key="10">
    <source>
        <dbReference type="Proteomes" id="UP000005239"/>
    </source>
</evidence>
<dbReference type="Pfam" id="PF08517">
    <property type="entry name" value="AXH"/>
    <property type="match status" value="1"/>
</dbReference>
<keyword evidence="8" id="KW-0812">Transmembrane</keyword>
<dbReference type="PANTHER" id="PTHR13392">
    <property type="entry name" value="ATAXIN 1"/>
    <property type="match status" value="1"/>
</dbReference>
<evidence type="ECO:0000256" key="4">
    <source>
        <dbReference type="ARBA" id="ARBA00023125"/>
    </source>
</evidence>
<feature type="compositionally biased region" description="Polar residues" evidence="7">
    <location>
        <begin position="699"/>
        <end position="713"/>
    </location>
</feature>
<dbReference type="GO" id="GO:0003723">
    <property type="term" value="F:RNA binding"/>
    <property type="evidence" value="ECO:0000318"/>
    <property type="project" value="GO_Central"/>
</dbReference>
<dbReference type="SUPFAM" id="SSF102031">
    <property type="entry name" value="AXH domain"/>
    <property type="match status" value="1"/>
</dbReference>
<dbReference type="GO" id="GO:0003677">
    <property type="term" value="F:DNA binding"/>
    <property type="evidence" value="ECO:0007669"/>
    <property type="project" value="UniProtKB-KW"/>
</dbReference>
<organism evidence="9 10">
    <name type="scientific">Pristionchus pacificus</name>
    <name type="common">Parasitic nematode worm</name>
    <dbReference type="NCBI Taxonomy" id="54126"/>
    <lineage>
        <taxon>Eukaryota</taxon>
        <taxon>Metazoa</taxon>
        <taxon>Ecdysozoa</taxon>
        <taxon>Nematoda</taxon>
        <taxon>Chromadorea</taxon>
        <taxon>Rhabditida</taxon>
        <taxon>Rhabditina</taxon>
        <taxon>Diplogasteromorpha</taxon>
        <taxon>Diplogasteroidea</taxon>
        <taxon>Neodiplogasteridae</taxon>
        <taxon>Pristionchus</taxon>
    </lineage>
</organism>
<accession>A0A8R1UW71</accession>
<dbReference type="PANTHER" id="PTHR13392:SF13">
    <property type="entry name" value="AXH DOMAIN-CONTAINING PROTEIN"/>
    <property type="match status" value="1"/>
</dbReference>
<dbReference type="GO" id="GO:0000122">
    <property type="term" value="P:negative regulation of transcription by RNA polymerase II"/>
    <property type="evidence" value="ECO:0000318"/>
    <property type="project" value="GO_Central"/>
</dbReference>
<keyword evidence="8" id="KW-0472">Membrane</keyword>
<feature type="compositionally biased region" description="Basic and acidic residues" evidence="7">
    <location>
        <begin position="650"/>
        <end position="694"/>
    </location>
</feature>
<protein>
    <submittedName>
        <fullName evidence="9">AXH domain-containing protein</fullName>
    </submittedName>
</protein>
<dbReference type="AlphaFoldDB" id="A0A2A6CIU0"/>
<feature type="transmembrane region" description="Helical" evidence="8">
    <location>
        <begin position="485"/>
        <end position="504"/>
    </location>
</feature>
<dbReference type="PROSITE" id="PS51148">
    <property type="entry name" value="AXH"/>
    <property type="match status" value="1"/>
</dbReference>
<reference evidence="10" key="1">
    <citation type="journal article" date="2008" name="Nat. Genet.">
        <title>The Pristionchus pacificus genome provides a unique perspective on nematode lifestyle and parasitism.</title>
        <authorList>
            <person name="Dieterich C."/>
            <person name="Clifton S.W."/>
            <person name="Schuster L.N."/>
            <person name="Chinwalla A."/>
            <person name="Delehaunty K."/>
            <person name="Dinkelacker I."/>
            <person name="Fulton L."/>
            <person name="Fulton R."/>
            <person name="Godfrey J."/>
            <person name="Minx P."/>
            <person name="Mitreva M."/>
            <person name="Roeseler W."/>
            <person name="Tian H."/>
            <person name="Witte H."/>
            <person name="Yang S.P."/>
            <person name="Wilson R.K."/>
            <person name="Sommer R.J."/>
        </authorList>
    </citation>
    <scope>NUCLEOTIDE SEQUENCE [LARGE SCALE GENOMIC DNA]</scope>
    <source>
        <strain evidence="10">PS312</strain>
    </source>
</reference>
<reference evidence="9" key="2">
    <citation type="submission" date="2022-06" db="UniProtKB">
        <authorList>
            <consortium name="EnsemblMetazoa"/>
        </authorList>
    </citation>
    <scope>IDENTIFICATION</scope>
    <source>
        <strain evidence="9">PS312</strain>
    </source>
</reference>